<protein>
    <submittedName>
        <fullName evidence="1">DUF3987 domain-containing protein</fullName>
    </submittedName>
</protein>
<keyword evidence="2" id="KW-1185">Reference proteome</keyword>
<dbReference type="Pfam" id="PF13148">
    <property type="entry name" value="DUF3987"/>
    <property type="match status" value="1"/>
</dbReference>
<evidence type="ECO:0000313" key="2">
    <source>
        <dbReference type="Proteomes" id="UP000287336"/>
    </source>
</evidence>
<dbReference type="EMBL" id="RZHG01000021">
    <property type="protein sequence ID" value="RUR29728.1"/>
    <property type="molecule type" value="Genomic_DNA"/>
</dbReference>
<dbReference type="RefSeq" id="WP_126948217.1">
    <property type="nucleotide sequence ID" value="NZ_RZHG01000021.1"/>
</dbReference>
<dbReference type="Proteomes" id="UP000287336">
    <property type="component" value="Unassembled WGS sequence"/>
</dbReference>
<dbReference type="OrthoDB" id="9067983at2"/>
<reference evidence="1 2" key="1">
    <citation type="submission" date="2018-12" db="EMBL/GenBank/DDBJ databases">
        <title>three novel Halomonas strain isolated from plants.</title>
        <authorList>
            <person name="Sun C."/>
        </authorList>
    </citation>
    <scope>NUCLEOTIDE SEQUENCE [LARGE SCALE GENOMIC DNA]</scope>
    <source>
        <strain evidence="1 2">DSM 19434</strain>
    </source>
</reference>
<name>A0A433KJ52_9GAMM</name>
<accession>A0A433KJ52</accession>
<evidence type="ECO:0000313" key="1">
    <source>
        <dbReference type="EMBL" id="RUR29728.1"/>
    </source>
</evidence>
<dbReference type="InterPro" id="IPR025048">
    <property type="entry name" value="DUF3987"/>
</dbReference>
<dbReference type="AlphaFoldDB" id="A0A433KJ52"/>
<sequence>MQYSNIKSQNLMVGSDYPLPSDLRPPALPHPRNTWELTGSNKGLFANIIQAVTEENLVPPLLCVQAALAVGALVLQNQFTVERPNDGKALPLSQLVIGIAESGERKSKIMDDFMAPVTAYLAAQEDKHTQAWQHYAEEQIVWEGTYKRLMSRRTNAFADRLAKGGNARMSKAANSLSLEQIEQALERLKKAKPILPKRASIGILSDATPQAIPKYIKERRISSLGIITPEGEEILTNGIKHKSSILNKGYSGEATQRFRVGEGDQSYNVPITTCIFVQPDVAVKAFGSPGAKMRGTGTLARALIAFPQTTQGNRPLQPPEGHQPVPIGTSRFAFRTLPVSLLNIKATKKRYRRWISKKLYQADHHLGEKRITLKLSREAKALWHQAFNECESNLRPGGRYAEFKDHASKLPDQWLRVAAIIHSYDQEPSDEISVNTLTSAIELVNVFSTEFQRLFPIMSEERKHHLAMQKYIGDKRQQCRYLPKKVVTSNGPIRPVSRANVVLDLMCQQQEIRLVPYPRHTQQGRPTKPIVVIDLFPLQPHSQWEFDQAVQQEYRLGQL</sequence>
<comment type="caution">
    <text evidence="1">The sequence shown here is derived from an EMBL/GenBank/DDBJ whole genome shotgun (WGS) entry which is preliminary data.</text>
</comment>
<proteinExistence type="predicted"/>
<organism evidence="1 2">
    <name type="scientific">Vreelandella andesensis</name>
    <dbReference type="NCBI Taxonomy" id="447567"/>
    <lineage>
        <taxon>Bacteria</taxon>
        <taxon>Pseudomonadati</taxon>
        <taxon>Pseudomonadota</taxon>
        <taxon>Gammaproteobacteria</taxon>
        <taxon>Oceanospirillales</taxon>
        <taxon>Halomonadaceae</taxon>
        <taxon>Vreelandella</taxon>
    </lineage>
</organism>
<gene>
    <name evidence="1" type="ORF">ELY33_12350</name>
</gene>